<dbReference type="InterPro" id="IPR029063">
    <property type="entry name" value="SAM-dependent_MTases_sf"/>
</dbReference>
<dbReference type="CDD" id="cd02440">
    <property type="entry name" value="AdoMet_MTases"/>
    <property type="match status" value="1"/>
</dbReference>
<dbReference type="PANTHER" id="PTHR43667">
    <property type="entry name" value="CYCLOPROPANE-FATTY-ACYL-PHOSPHOLIPID SYNTHASE"/>
    <property type="match status" value="1"/>
</dbReference>
<gene>
    <name evidence="2" type="ORF">RJ40_12255</name>
</gene>
<dbReference type="InterPro" id="IPR041698">
    <property type="entry name" value="Methyltransf_25"/>
</dbReference>
<evidence type="ECO:0000313" key="3">
    <source>
        <dbReference type="Proteomes" id="UP001042704"/>
    </source>
</evidence>
<dbReference type="GO" id="GO:0032259">
    <property type="term" value="P:methylation"/>
    <property type="evidence" value="ECO:0007669"/>
    <property type="project" value="UniProtKB-KW"/>
</dbReference>
<dbReference type="InterPro" id="IPR050723">
    <property type="entry name" value="CFA/CMAS"/>
</dbReference>
<feature type="domain" description="Methyltransferase" evidence="1">
    <location>
        <begin position="70"/>
        <end position="159"/>
    </location>
</feature>
<keyword evidence="2" id="KW-0489">Methyltransferase</keyword>
<accession>A0A8A3S847</accession>
<name>A0A8A3S847_9EURY</name>
<dbReference type="KEGG" id="maqe:RJ40_12255"/>
<reference evidence="2" key="1">
    <citation type="journal article" date="2001" name="Int. J. Syst. Evol. Microbiol.">
        <title>Methanofollis aquaemaris sp. nov., a methanogen isolated from an aquaculture fish pond.</title>
        <authorList>
            <person name="Lai M.C."/>
            <person name="Chen S.C."/>
        </authorList>
    </citation>
    <scope>NUCLEOTIDE SEQUENCE</scope>
    <source>
        <strain evidence="2">N2F9704</strain>
    </source>
</reference>
<reference evidence="2" key="2">
    <citation type="submission" date="2019-02" db="EMBL/GenBank/DDBJ databases">
        <authorList>
            <person name="Chen S.-C."/>
            <person name="Chien H.-H."/>
            <person name="Lai M.-C."/>
        </authorList>
    </citation>
    <scope>NUCLEOTIDE SEQUENCE</scope>
    <source>
        <strain evidence="2">N2F9704</strain>
    </source>
</reference>
<protein>
    <submittedName>
        <fullName evidence="2">Class I SAM-dependent methyltransferase</fullName>
    </submittedName>
</protein>
<keyword evidence="2" id="KW-0808">Transferase</keyword>
<dbReference type="GO" id="GO:0008168">
    <property type="term" value="F:methyltransferase activity"/>
    <property type="evidence" value="ECO:0007669"/>
    <property type="project" value="UniProtKB-KW"/>
</dbReference>
<dbReference type="SUPFAM" id="SSF53335">
    <property type="entry name" value="S-adenosyl-L-methionine-dependent methyltransferases"/>
    <property type="match status" value="1"/>
</dbReference>
<dbReference type="PANTHER" id="PTHR43667:SF2">
    <property type="entry name" value="FATTY ACID C-METHYL TRANSFERASE"/>
    <property type="match status" value="1"/>
</dbReference>
<keyword evidence="3" id="KW-1185">Reference proteome</keyword>
<dbReference type="GeneID" id="76425154"/>
<dbReference type="EMBL" id="CP036172">
    <property type="protein sequence ID" value="QSZ68212.1"/>
    <property type="molecule type" value="Genomic_DNA"/>
</dbReference>
<proteinExistence type="predicted"/>
<evidence type="ECO:0000259" key="1">
    <source>
        <dbReference type="Pfam" id="PF13649"/>
    </source>
</evidence>
<organism evidence="2 3">
    <name type="scientific">Methanofollis aquaemaris</name>
    <dbReference type="NCBI Taxonomy" id="126734"/>
    <lineage>
        <taxon>Archaea</taxon>
        <taxon>Methanobacteriati</taxon>
        <taxon>Methanobacteriota</taxon>
        <taxon>Stenosarchaea group</taxon>
        <taxon>Methanomicrobia</taxon>
        <taxon>Methanomicrobiales</taxon>
        <taxon>Methanomicrobiaceae</taxon>
        <taxon>Methanofollis</taxon>
    </lineage>
</organism>
<dbReference type="Gene3D" id="3.40.50.150">
    <property type="entry name" value="Vaccinia Virus protein VP39"/>
    <property type="match status" value="1"/>
</dbReference>
<sequence>MTPNAIDWNKEWKSMMTKSMGEDLPDCAQYWNTAESARRYLRDYGRESAGHIDRVSATLEALSLTPDLRVLEIGTGPGVLAVPIASQTAHVTAVEPSDGMMTVLREYMNEEGVENVRCVQKRWEEVTDDDLEPPYDLVLASFSLGMPEIKAAIEKMNAVSSGRVCLFWHAGEQQFETLYRLVMPHLRGTDYVPGPKADVLFNILYSMEIYPDVRHFNYEQVHVFDSEEEMAEYFQYEHQIPFDIGNPGLKTYLEEFVEEEDGRFVHYEEYQSMMFQWEAQ</sequence>
<evidence type="ECO:0000313" key="2">
    <source>
        <dbReference type="EMBL" id="QSZ68212.1"/>
    </source>
</evidence>
<dbReference type="Pfam" id="PF13649">
    <property type="entry name" value="Methyltransf_25"/>
    <property type="match status" value="1"/>
</dbReference>
<dbReference type="AlphaFoldDB" id="A0A8A3S847"/>
<dbReference type="Proteomes" id="UP001042704">
    <property type="component" value="Chromosome"/>
</dbReference>
<dbReference type="RefSeq" id="WP_265581159.1">
    <property type="nucleotide sequence ID" value="NZ_CP036172.1"/>
</dbReference>